<gene>
    <name evidence="1" type="ORF">SFRICE_018803</name>
</gene>
<protein>
    <submittedName>
        <fullName evidence="1">SFRICE_018803</fullName>
    </submittedName>
</protein>
<dbReference type="AlphaFoldDB" id="A0A2H1VT61"/>
<evidence type="ECO:0000313" key="1">
    <source>
        <dbReference type="EMBL" id="SOQ43978.1"/>
    </source>
</evidence>
<accession>A0A2H1VT61</accession>
<dbReference type="EMBL" id="ODYU01004280">
    <property type="protein sequence ID" value="SOQ43978.1"/>
    <property type="molecule type" value="Genomic_DNA"/>
</dbReference>
<name>A0A2H1VT61_SPOFR</name>
<reference evidence="1" key="1">
    <citation type="submission" date="2016-07" db="EMBL/GenBank/DDBJ databases">
        <authorList>
            <person name="Bretaudeau A."/>
        </authorList>
    </citation>
    <scope>NUCLEOTIDE SEQUENCE</scope>
    <source>
        <strain evidence="1">Rice</strain>
        <tissue evidence="1">Whole body</tissue>
    </source>
</reference>
<organism evidence="1">
    <name type="scientific">Spodoptera frugiperda</name>
    <name type="common">Fall armyworm</name>
    <dbReference type="NCBI Taxonomy" id="7108"/>
    <lineage>
        <taxon>Eukaryota</taxon>
        <taxon>Metazoa</taxon>
        <taxon>Ecdysozoa</taxon>
        <taxon>Arthropoda</taxon>
        <taxon>Hexapoda</taxon>
        <taxon>Insecta</taxon>
        <taxon>Pterygota</taxon>
        <taxon>Neoptera</taxon>
        <taxon>Endopterygota</taxon>
        <taxon>Lepidoptera</taxon>
        <taxon>Glossata</taxon>
        <taxon>Ditrysia</taxon>
        <taxon>Noctuoidea</taxon>
        <taxon>Noctuidae</taxon>
        <taxon>Amphipyrinae</taxon>
        <taxon>Spodoptera</taxon>
    </lineage>
</organism>
<sequence>MGRIDRSDTTASQKTDVKQPNLKFLTPKKADNALLTPLVFQLLSMGGGDCLPSGVPSARLPGYTIKEETFLYTH</sequence>
<proteinExistence type="predicted"/>